<evidence type="ECO:0000256" key="1">
    <source>
        <dbReference type="SAM" id="Phobius"/>
    </source>
</evidence>
<dbReference type="AlphaFoldDB" id="A0A644VDS3"/>
<proteinExistence type="predicted"/>
<protein>
    <submittedName>
        <fullName evidence="2">Uncharacterized protein</fullName>
    </submittedName>
</protein>
<keyword evidence="1" id="KW-0472">Membrane</keyword>
<evidence type="ECO:0000313" key="2">
    <source>
        <dbReference type="EMBL" id="MPL89295.1"/>
    </source>
</evidence>
<accession>A0A644VDS3</accession>
<keyword evidence="1" id="KW-1133">Transmembrane helix</keyword>
<gene>
    <name evidence="2" type="ORF">SDC9_35329</name>
</gene>
<organism evidence="2">
    <name type="scientific">bioreactor metagenome</name>
    <dbReference type="NCBI Taxonomy" id="1076179"/>
    <lineage>
        <taxon>unclassified sequences</taxon>
        <taxon>metagenomes</taxon>
        <taxon>ecological metagenomes</taxon>
    </lineage>
</organism>
<name>A0A644VDS3_9ZZZZ</name>
<comment type="caution">
    <text evidence="2">The sequence shown here is derived from an EMBL/GenBank/DDBJ whole genome shotgun (WGS) entry which is preliminary data.</text>
</comment>
<feature type="transmembrane region" description="Helical" evidence="1">
    <location>
        <begin position="16"/>
        <end position="38"/>
    </location>
</feature>
<keyword evidence="1" id="KW-0812">Transmembrane</keyword>
<reference evidence="2" key="1">
    <citation type="submission" date="2019-08" db="EMBL/GenBank/DDBJ databases">
        <authorList>
            <person name="Kucharzyk K."/>
            <person name="Murdoch R.W."/>
            <person name="Higgins S."/>
            <person name="Loffler F."/>
        </authorList>
    </citation>
    <scope>NUCLEOTIDE SEQUENCE</scope>
</reference>
<dbReference type="EMBL" id="VSSQ01000277">
    <property type="protein sequence ID" value="MPL89295.1"/>
    <property type="molecule type" value="Genomic_DNA"/>
</dbReference>
<sequence>MAYIYKKRDPKKKRQTVIMFFVLILAAVIIVSVAAGFFGSEYVVHKALEDPDVVLHVAVSGGDVTIAIYGGEKVEELRMVCLEIEGVSLSSEYSMHPAPLNGAGMVVFSGVCNEVTGTRLVGVRGVFADGSTKLLKRVTIKFT</sequence>